<organism evidence="1 2">
    <name type="scientific">Actinomyces johnsonii F0510</name>
    <dbReference type="NCBI Taxonomy" id="1227262"/>
    <lineage>
        <taxon>Bacteria</taxon>
        <taxon>Bacillati</taxon>
        <taxon>Actinomycetota</taxon>
        <taxon>Actinomycetes</taxon>
        <taxon>Actinomycetales</taxon>
        <taxon>Actinomycetaceae</taxon>
        <taxon>Actinomyces</taxon>
    </lineage>
</organism>
<dbReference type="PATRIC" id="fig|1227262.3.peg.1695"/>
<dbReference type="HOGENOM" id="CLU_1965829_0_0_11"/>
<dbReference type="AlphaFoldDB" id="U1Q6E3"/>
<protein>
    <submittedName>
        <fullName evidence="1">Uncharacterized protein</fullName>
    </submittedName>
</protein>
<evidence type="ECO:0000313" key="1">
    <source>
        <dbReference type="EMBL" id="ERH18091.1"/>
    </source>
</evidence>
<gene>
    <name evidence="1" type="ORF">HMPREF1549_02063</name>
</gene>
<dbReference type="Proteomes" id="UP000016498">
    <property type="component" value="Unassembled WGS sequence"/>
</dbReference>
<proteinExistence type="predicted"/>
<name>U1Q6E3_9ACTO</name>
<accession>U1Q6E3</accession>
<reference evidence="1 2" key="1">
    <citation type="submission" date="2013-06" db="EMBL/GenBank/DDBJ databases">
        <authorList>
            <person name="Weinstock G."/>
            <person name="Sodergren E."/>
            <person name="Lobos E.A."/>
            <person name="Fulton L."/>
            <person name="Fulton R."/>
            <person name="Courtney L."/>
            <person name="Fronick C."/>
            <person name="O'Laughlin M."/>
            <person name="Godfrey J."/>
            <person name="Wilson R.M."/>
            <person name="Miner T."/>
            <person name="Farmer C."/>
            <person name="Delehaunty K."/>
            <person name="Cordes M."/>
            <person name="Minx P."/>
            <person name="Tomlinson C."/>
            <person name="Chen J."/>
            <person name="Wollam A."/>
            <person name="Pepin K.H."/>
            <person name="Bhonagiri V."/>
            <person name="Zhang X."/>
            <person name="Warren W."/>
            <person name="Mitreva M."/>
            <person name="Mardis E.R."/>
            <person name="Wilson R.K."/>
        </authorList>
    </citation>
    <scope>NUCLEOTIDE SEQUENCE [LARGE SCALE GENOMIC DNA]</scope>
    <source>
        <strain evidence="1 2">F0510</strain>
    </source>
</reference>
<dbReference type="EMBL" id="AWSD01000219">
    <property type="protein sequence ID" value="ERH18091.1"/>
    <property type="molecule type" value="Genomic_DNA"/>
</dbReference>
<comment type="caution">
    <text evidence="1">The sequence shown here is derived from an EMBL/GenBank/DDBJ whole genome shotgun (WGS) entry which is preliminary data.</text>
</comment>
<sequence length="127" mass="12894">MVSIVVALSAARDRALMAADADALAATTVPGSPAAETDTRILTDLIDSGESVGGLQTSVSQMIDTELPGDAAALWPGARAVRVTLSQSASTRSGASGTRTVPALASRQVVLILVPGPWRVADVRAVE</sequence>
<evidence type="ECO:0000313" key="2">
    <source>
        <dbReference type="Proteomes" id="UP000016498"/>
    </source>
</evidence>